<dbReference type="Proteomes" id="UP000887013">
    <property type="component" value="Unassembled WGS sequence"/>
</dbReference>
<comment type="caution">
    <text evidence="1">The sequence shown here is derived from an EMBL/GenBank/DDBJ whole genome shotgun (WGS) entry which is preliminary data.</text>
</comment>
<gene>
    <name evidence="1" type="ORF">NPIL_561711</name>
</gene>
<evidence type="ECO:0000313" key="1">
    <source>
        <dbReference type="EMBL" id="GFU09041.1"/>
    </source>
</evidence>
<keyword evidence="2" id="KW-1185">Reference proteome</keyword>
<protein>
    <submittedName>
        <fullName evidence="1">Uncharacterized protein</fullName>
    </submittedName>
</protein>
<reference evidence="1" key="1">
    <citation type="submission" date="2020-08" db="EMBL/GenBank/DDBJ databases">
        <title>Multicomponent nature underlies the extraordinary mechanical properties of spider dragline silk.</title>
        <authorList>
            <person name="Kono N."/>
            <person name="Nakamura H."/>
            <person name="Mori M."/>
            <person name="Yoshida Y."/>
            <person name="Ohtoshi R."/>
            <person name="Malay A.D."/>
            <person name="Moran D.A.P."/>
            <person name="Tomita M."/>
            <person name="Numata K."/>
            <person name="Arakawa K."/>
        </authorList>
    </citation>
    <scope>NUCLEOTIDE SEQUENCE</scope>
</reference>
<accession>A0A8X6Q6E1</accession>
<feature type="non-terminal residue" evidence="1">
    <location>
        <position position="60"/>
    </location>
</feature>
<evidence type="ECO:0000313" key="2">
    <source>
        <dbReference type="Proteomes" id="UP000887013"/>
    </source>
</evidence>
<dbReference type="AlphaFoldDB" id="A0A8X6Q6E1"/>
<sequence>MAAACARRVTLAACRQTVARAAGAPAVAFAAYAGVQSAGYQRFWLSTLSLVVAFYVTNEV</sequence>
<organism evidence="1 2">
    <name type="scientific">Nephila pilipes</name>
    <name type="common">Giant wood spider</name>
    <name type="synonym">Nephila maculata</name>
    <dbReference type="NCBI Taxonomy" id="299642"/>
    <lineage>
        <taxon>Eukaryota</taxon>
        <taxon>Metazoa</taxon>
        <taxon>Ecdysozoa</taxon>
        <taxon>Arthropoda</taxon>
        <taxon>Chelicerata</taxon>
        <taxon>Arachnida</taxon>
        <taxon>Araneae</taxon>
        <taxon>Araneomorphae</taxon>
        <taxon>Entelegynae</taxon>
        <taxon>Araneoidea</taxon>
        <taxon>Nephilidae</taxon>
        <taxon>Nephila</taxon>
    </lineage>
</organism>
<name>A0A8X6Q6E1_NEPPI</name>
<dbReference type="EMBL" id="BMAW01077984">
    <property type="protein sequence ID" value="GFU09041.1"/>
    <property type="molecule type" value="Genomic_DNA"/>
</dbReference>
<proteinExistence type="predicted"/>